<sequence>MVFQEDLHVDQLAAFGVQAQIGNQHLDARAQCGFGALQRGPAWVAFVVASSGDLGERRRGVDRLHAVHAAHAGLKAFNRIHHRPIHAGLFDTLRLGVHRQHVHADGVVGDDVVVVAVVAGICA</sequence>
<name>A0A645HMK1_9ZZZZ</name>
<evidence type="ECO:0000313" key="1">
    <source>
        <dbReference type="EMBL" id="MPN40268.1"/>
    </source>
</evidence>
<dbReference type="EMBL" id="VSSQ01096565">
    <property type="protein sequence ID" value="MPN40268.1"/>
    <property type="molecule type" value="Genomic_DNA"/>
</dbReference>
<reference evidence="1" key="1">
    <citation type="submission" date="2019-08" db="EMBL/GenBank/DDBJ databases">
        <authorList>
            <person name="Kucharzyk K."/>
            <person name="Murdoch R.W."/>
            <person name="Higgins S."/>
            <person name="Loffler F."/>
        </authorList>
    </citation>
    <scope>NUCLEOTIDE SEQUENCE</scope>
</reference>
<comment type="caution">
    <text evidence="1">The sequence shown here is derived from an EMBL/GenBank/DDBJ whole genome shotgun (WGS) entry which is preliminary data.</text>
</comment>
<organism evidence="1">
    <name type="scientific">bioreactor metagenome</name>
    <dbReference type="NCBI Taxonomy" id="1076179"/>
    <lineage>
        <taxon>unclassified sequences</taxon>
        <taxon>metagenomes</taxon>
        <taxon>ecological metagenomes</taxon>
    </lineage>
</organism>
<proteinExistence type="predicted"/>
<gene>
    <name evidence="1" type="ORF">SDC9_187804</name>
</gene>
<dbReference type="AlphaFoldDB" id="A0A645HMK1"/>
<protein>
    <submittedName>
        <fullName evidence="1">Uncharacterized protein</fullName>
    </submittedName>
</protein>
<accession>A0A645HMK1</accession>